<keyword evidence="3" id="KW-1185">Reference proteome</keyword>
<sequence>LASTNQPSTCFTIDDLALLHHWTLSTSLSIVNSPDVDHYWQEVFPQIAFRHPFVMHGILSLAALHPAYMHAATRQQLILIGTQHCILALQGFQEGIDAMGDDNSDALFVCTLLNFLYTFATFGPLCNDIEGDACSVDRKSRVLGAEWIPMIRGVEAVLHQVYDRVRLGPLCPLLSLGNWDSLDPNQQPVEDGQFRSREAIWAHSSDAETYDNTLYLLRKCNMYMRQFRTMDATALAQWGYNRAWSASFIWLHSAPDEYFVLLRQRQPPALLIFAYLGTLLHGLEGRWFMEGWGRNIVDVVGELLGEY</sequence>
<comment type="caution">
    <text evidence="2">The sequence shown here is derived from an EMBL/GenBank/DDBJ whole genome shotgun (WGS) entry which is preliminary data.</text>
</comment>
<dbReference type="Proteomes" id="UP000738349">
    <property type="component" value="Unassembled WGS sequence"/>
</dbReference>
<evidence type="ECO:0000313" key="3">
    <source>
        <dbReference type="Proteomes" id="UP000738349"/>
    </source>
</evidence>
<dbReference type="PANTHER" id="PTHR47784:SF5">
    <property type="entry name" value="STEROL UPTAKE CONTROL PROTEIN 2"/>
    <property type="match status" value="1"/>
</dbReference>
<gene>
    <name evidence="2" type="ORF">EDB81DRAFT_906508</name>
</gene>
<protein>
    <submittedName>
        <fullName evidence="2">C6 zinc finger domain-containing protein</fullName>
    </submittedName>
</protein>
<dbReference type="EMBL" id="JAGMUV010000018">
    <property type="protein sequence ID" value="KAH7128841.1"/>
    <property type="molecule type" value="Genomic_DNA"/>
</dbReference>
<dbReference type="Pfam" id="PF11951">
    <property type="entry name" value="Fungal_trans_2"/>
    <property type="match status" value="1"/>
</dbReference>
<accession>A0A9P9E153</accession>
<feature type="non-terminal residue" evidence="2">
    <location>
        <position position="1"/>
    </location>
</feature>
<dbReference type="OrthoDB" id="3546279at2759"/>
<organism evidence="2 3">
    <name type="scientific">Dactylonectria macrodidyma</name>
    <dbReference type="NCBI Taxonomy" id="307937"/>
    <lineage>
        <taxon>Eukaryota</taxon>
        <taxon>Fungi</taxon>
        <taxon>Dikarya</taxon>
        <taxon>Ascomycota</taxon>
        <taxon>Pezizomycotina</taxon>
        <taxon>Sordariomycetes</taxon>
        <taxon>Hypocreomycetidae</taxon>
        <taxon>Hypocreales</taxon>
        <taxon>Nectriaceae</taxon>
        <taxon>Dactylonectria</taxon>
    </lineage>
</organism>
<dbReference type="AlphaFoldDB" id="A0A9P9E153"/>
<name>A0A9P9E153_9HYPO</name>
<dbReference type="InterPro" id="IPR053157">
    <property type="entry name" value="Sterol_Uptake_Regulator"/>
</dbReference>
<proteinExistence type="predicted"/>
<evidence type="ECO:0000313" key="2">
    <source>
        <dbReference type="EMBL" id="KAH7128841.1"/>
    </source>
</evidence>
<evidence type="ECO:0000256" key="1">
    <source>
        <dbReference type="ARBA" id="ARBA00023242"/>
    </source>
</evidence>
<dbReference type="InterPro" id="IPR021858">
    <property type="entry name" value="Fun_TF"/>
</dbReference>
<dbReference type="GO" id="GO:0001228">
    <property type="term" value="F:DNA-binding transcription activator activity, RNA polymerase II-specific"/>
    <property type="evidence" value="ECO:0007669"/>
    <property type="project" value="TreeGrafter"/>
</dbReference>
<dbReference type="PANTHER" id="PTHR47784">
    <property type="entry name" value="STEROL UPTAKE CONTROL PROTEIN 2"/>
    <property type="match status" value="1"/>
</dbReference>
<reference evidence="2" key="1">
    <citation type="journal article" date="2021" name="Nat. Commun.">
        <title>Genetic determinants of endophytism in the Arabidopsis root mycobiome.</title>
        <authorList>
            <person name="Mesny F."/>
            <person name="Miyauchi S."/>
            <person name="Thiergart T."/>
            <person name="Pickel B."/>
            <person name="Atanasova L."/>
            <person name="Karlsson M."/>
            <person name="Huettel B."/>
            <person name="Barry K.W."/>
            <person name="Haridas S."/>
            <person name="Chen C."/>
            <person name="Bauer D."/>
            <person name="Andreopoulos W."/>
            <person name="Pangilinan J."/>
            <person name="LaButti K."/>
            <person name="Riley R."/>
            <person name="Lipzen A."/>
            <person name="Clum A."/>
            <person name="Drula E."/>
            <person name="Henrissat B."/>
            <person name="Kohler A."/>
            <person name="Grigoriev I.V."/>
            <person name="Martin F.M."/>
            <person name="Hacquard S."/>
        </authorList>
    </citation>
    <scope>NUCLEOTIDE SEQUENCE</scope>
    <source>
        <strain evidence="2">MPI-CAGE-AT-0147</strain>
    </source>
</reference>
<keyword evidence="1" id="KW-0539">Nucleus</keyword>